<dbReference type="EMBL" id="CHKL01000854">
    <property type="protein sequence ID" value="COX38278.1"/>
    <property type="molecule type" value="Genomic_DNA"/>
</dbReference>
<dbReference type="Proteomes" id="UP000048600">
    <property type="component" value="Unassembled WGS sequence"/>
</dbReference>
<gene>
    <name evidence="1" type="ORF">ERS007741_04299</name>
</gene>
<reference evidence="1 2" key="1">
    <citation type="submission" date="2015-03" db="EMBL/GenBank/DDBJ databases">
        <authorList>
            <consortium name="Pathogen Informatics"/>
        </authorList>
    </citation>
    <scope>NUCLEOTIDE SEQUENCE [LARGE SCALE GENOMIC DNA]</scope>
    <source>
        <strain evidence="1 2">P00601463</strain>
    </source>
</reference>
<sequence length="39" mass="4033">MAQLRHSLGFDLADAFPGHAVDLADLVKGARLAVGKAEA</sequence>
<evidence type="ECO:0000313" key="2">
    <source>
        <dbReference type="Proteomes" id="UP000048600"/>
    </source>
</evidence>
<accession>A0A655JQF5</accession>
<dbReference type="AlphaFoldDB" id="A0A655JQF5"/>
<protein>
    <submittedName>
        <fullName evidence="1">Uncharacterized protein</fullName>
    </submittedName>
</protein>
<name>A0A655JQF5_MYCTX</name>
<organism evidence="1 2">
    <name type="scientific">Mycobacterium tuberculosis</name>
    <dbReference type="NCBI Taxonomy" id="1773"/>
    <lineage>
        <taxon>Bacteria</taxon>
        <taxon>Bacillati</taxon>
        <taxon>Actinomycetota</taxon>
        <taxon>Actinomycetes</taxon>
        <taxon>Mycobacteriales</taxon>
        <taxon>Mycobacteriaceae</taxon>
        <taxon>Mycobacterium</taxon>
        <taxon>Mycobacterium tuberculosis complex</taxon>
    </lineage>
</organism>
<evidence type="ECO:0000313" key="1">
    <source>
        <dbReference type="EMBL" id="COX38278.1"/>
    </source>
</evidence>
<proteinExistence type="predicted"/>